<comment type="caution">
    <text evidence="1">The sequence shown here is derived from an EMBL/GenBank/DDBJ whole genome shotgun (WGS) entry which is preliminary data.</text>
</comment>
<name>A0A9R1WQP2_LACSA</name>
<dbReference type="PANTHER" id="PTHR36017">
    <property type="entry name" value="EMBRYO DEFECTIVE 1381"/>
    <property type="match status" value="1"/>
</dbReference>
<evidence type="ECO:0000313" key="1">
    <source>
        <dbReference type="EMBL" id="KAJ0226358.1"/>
    </source>
</evidence>
<reference evidence="1 2" key="1">
    <citation type="journal article" date="2017" name="Nat. Commun.">
        <title>Genome assembly with in vitro proximity ligation data and whole-genome triplication in lettuce.</title>
        <authorList>
            <person name="Reyes-Chin-Wo S."/>
            <person name="Wang Z."/>
            <person name="Yang X."/>
            <person name="Kozik A."/>
            <person name="Arikit S."/>
            <person name="Song C."/>
            <person name="Xia L."/>
            <person name="Froenicke L."/>
            <person name="Lavelle D.O."/>
            <person name="Truco M.J."/>
            <person name="Xia R."/>
            <person name="Zhu S."/>
            <person name="Xu C."/>
            <person name="Xu H."/>
            <person name="Xu X."/>
            <person name="Cox K."/>
            <person name="Korf I."/>
            <person name="Meyers B.C."/>
            <person name="Michelmore R.W."/>
        </authorList>
    </citation>
    <scope>NUCLEOTIDE SEQUENCE [LARGE SCALE GENOMIC DNA]</scope>
    <source>
        <strain evidence="2">cv. Salinas</strain>
        <tissue evidence="1">Seedlings</tissue>
    </source>
</reference>
<dbReference type="AlphaFoldDB" id="A0A9R1WQP2"/>
<keyword evidence="2" id="KW-1185">Reference proteome</keyword>
<dbReference type="Proteomes" id="UP000235145">
    <property type="component" value="Unassembled WGS sequence"/>
</dbReference>
<sequence>MKLMDDKESTFEEIIDAYLAYLQVTFVNPAMDRALSILQKFTLDAQKGKIRFENLKNWKDPGTFTEQDIDDWILKQQQEEKKKRQRQERKKEKKLCPTNGYSRWIMCITQLGQVPYLSFRFNKLFKASGYQVSAIVGAQWNSTQYCR</sequence>
<accession>A0A9R1WQP2</accession>
<dbReference type="PANTHER" id="PTHR36017:SF1">
    <property type="entry name" value="EMBRYO DEFECTIVE 1381"/>
    <property type="match status" value="1"/>
</dbReference>
<organism evidence="1 2">
    <name type="scientific">Lactuca sativa</name>
    <name type="common">Garden lettuce</name>
    <dbReference type="NCBI Taxonomy" id="4236"/>
    <lineage>
        <taxon>Eukaryota</taxon>
        <taxon>Viridiplantae</taxon>
        <taxon>Streptophyta</taxon>
        <taxon>Embryophyta</taxon>
        <taxon>Tracheophyta</taxon>
        <taxon>Spermatophyta</taxon>
        <taxon>Magnoliopsida</taxon>
        <taxon>eudicotyledons</taxon>
        <taxon>Gunneridae</taxon>
        <taxon>Pentapetalae</taxon>
        <taxon>asterids</taxon>
        <taxon>campanulids</taxon>
        <taxon>Asterales</taxon>
        <taxon>Asteraceae</taxon>
        <taxon>Cichorioideae</taxon>
        <taxon>Cichorieae</taxon>
        <taxon>Lactucinae</taxon>
        <taxon>Lactuca</taxon>
    </lineage>
</organism>
<protein>
    <submittedName>
        <fullName evidence="1">Uncharacterized protein</fullName>
    </submittedName>
</protein>
<evidence type="ECO:0000313" key="2">
    <source>
        <dbReference type="Proteomes" id="UP000235145"/>
    </source>
</evidence>
<proteinExistence type="predicted"/>
<dbReference type="EMBL" id="NBSK02000001">
    <property type="protein sequence ID" value="KAJ0226358.1"/>
    <property type="molecule type" value="Genomic_DNA"/>
</dbReference>
<gene>
    <name evidence="1" type="ORF">LSAT_V11C100048280</name>
</gene>